<gene>
    <name evidence="2" type="ORF">Goarm_021700</name>
</gene>
<protein>
    <recommendedName>
        <fullName evidence="1">Reverse transcriptase zinc-binding domain-containing protein</fullName>
    </recommendedName>
</protein>
<feature type="domain" description="Reverse transcriptase zinc-binding" evidence="1">
    <location>
        <begin position="2"/>
        <end position="41"/>
    </location>
</feature>
<evidence type="ECO:0000313" key="2">
    <source>
        <dbReference type="EMBL" id="MBA0825088.1"/>
    </source>
</evidence>
<dbReference type="Pfam" id="PF13966">
    <property type="entry name" value="zf-RVT"/>
    <property type="match status" value="1"/>
</dbReference>
<organism evidence="2 3">
    <name type="scientific">Gossypium armourianum</name>
    <dbReference type="NCBI Taxonomy" id="34283"/>
    <lineage>
        <taxon>Eukaryota</taxon>
        <taxon>Viridiplantae</taxon>
        <taxon>Streptophyta</taxon>
        <taxon>Embryophyta</taxon>
        <taxon>Tracheophyta</taxon>
        <taxon>Spermatophyta</taxon>
        <taxon>Magnoliopsida</taxon>
        <taxon>eudicotyledons</taxon>
        <taxon>Gunneridae</taxon>
        <taxon>Pentapetalae</taxon>
        <taxon>rosids</taxon>
        <taxon>malvids</taxon>
        <taxon>Malvales</taxon>
        <taxon>Malvaceae</taxon>
        <taxon>Malvoideae</taxon>
        <taxon>Gossypium</taxon>
    </lineage>
</organism>
<sequence length="87" mass="10181">MPTLQVLHNRKFAVANQCLVCGDGEETIEHVFQDCSFTRQILKDLGVSFTTDNNNQEWRMWLAVEFIKASIEKCKRIAVAFWVIWFN</sequence>
<evidence type="ECO:0000259" key="1">
    <source>
        <dbReference type="Pfam" id="PF13966"/>
    </source>
</evidence>
<comment type="caution">
    <text evidence="2">The sequence shown here is derived from an EMBL/GenBank/DDBJ whole genome shotgun (WGS) entry which is preliminary data.</text>
</comment>
<evidence type="ECO:0000313" key="3">
    <source>
        <dbReference type="Proteomes" id="UP000593575"/>
    </source>
</evidence>
<keyword evidence="3" id="KW-1185">Reference proteome</keyword>
<accession>A0A7J9ITI6</accession>
<dbReference type="Proteomes" id="UP000593575">
    <property type="component" value="Unassembled WGS sequence"/>
</dbReference>
<dbReference type="EMBL" id="JABFAE010000003">
    <property type="protein sequence ID" value="MBA0825088.1"/>
    <property type="molecule type" value="Genomic_DNA"/>
</dbReference>
<dbReference type="InterPro" id="IPR026960">
    <property type="entry name" value="RVT-Znf"/>
</dbReference>
<dbReference type="AlphaFoldDB" id="A0A7J9ITI6"/>
<reference evidence="2 3" key="1">
    <citation type="journal article" date="2019" name="Genome Biol. Evol.">
        <title>Insights into the evolution of the New World diploid cottons (Gossypium, subgenus Houzingenia) based on genome sequencing.</title>
        <authorList>
            <person name="Grover C.E."/>
            <person name="Arick M.A. 2nd"/>
            <person name="Thrash A."/>
            <person name="Conover J.L."/>
            <person name="Sanders W.S."/>
            <person name="Peterson D.G."/>
            <person name="Frelichowski J.E."/>
            <person name="Scheffler J.A."/>
            <person name="Scheffler B.E."/>
            <person name="Wendel J.F."/>
        </authorList>
    </citation>
    <scope>NUCLEOTIDE SEQUENCE [LARGE SCALE GENOMIC DNA]</scope>
    <source>
        <strain evidence="2">6</strain>
        <tissue evidence="2">Leaf</tissue>
    </source>
</reference>
<name>A0A7J9ITI6_9ROSI</name>
<proteinExistence type="predicted"/>